<organism evidence="2 3">
    <name type="scientific">Petrolisthes cinctipes</name>
    <name type="common">Flat porcelain crab</name>
    <dbReference type="NCBI Taxonomy" id="88211"/>
    <lineage>
        <taxon>Eukaryota</taxon>
        <taxon>Metazoa</taxon>
        <taxon>Ecdysozoa</taxon>
        <taxon>Arthropoda</taxon>
        <taxon>Crustacea</taxon>
        <taxon>Multicrustacea</taxon>
        <taxon>Malacostraca</taxon>
        <taxon>Eumalacostraca</taxon>
        <taxon>Eucarida</taxon>
        <taxon>Decapoda</taxon>
        <taxon>Pleocyemata</taxon>
        <taxon>Anomura</taxon>
        <taxon>Galatheoidea</taxon>
        <taxon>Porcellanidae</taxon>
        <taxon>Petrolisthes</taxon>
    </lineage>
</organism>
<name>A0AAE1GAL5_PETCI</name>
<dbReference type="GO" id="GO:0003824">
    <property type="term" value="F:catalytic activity"/>
    <property type="evidence" value="ECO:0007669"/>
    <property type="project" value="InterPro"/>
</dbReference>
<feature type="domain" description="Endonuclease/exonuclease/phosphatase" evidence="1">
    <location>
        <begin position="89"/>
        <end position="182"/>
    </location>
</feature>
<dbReference type="SUPFAM" id="SSF56219">
    <property type="entry name" value="DNase I-like"/>
    <property type="match status" value="1"/>
</dbReference>
<proteinExistence type="predicted"/>
<dbReference type="PANTHER" id="PTHR33395">
    <property type="entry name" value="TRANSCRIPTASE, PUTATIVE-RELATED-RELATED"/>
    <property type="match status" value="1"/>
</dbReference>
<keyword evidence="3" id="KW-1185">Reference proteome</keyword>
<dbReference type="AlphaFoldDB" id="A0AAE1GAL5"/>
<protein>
    <recommendedName>
        <fullName evidence="1">Endonuclease/exonuclease/phosphatase domain-containing protein</fullName>
    </recommendedName>
</protein>
<accession>A0AAE1GAL5</accession>
<comment type="caution">
    <text evidence="2">The sequence shown here is derived from an EMBL/GenBank/DDBJ whole genome shotgun (WGS) entry which is preliminary data.</text>
</comment>
<sequence>MLELEQMAYEDDPDIILITDSWTMGYIPHAEISIPGYDTIRKDRPNRKGGGCVVYIKEEIRATTLEEEMCDNLEAVWCKMRVGGGDMVVGVCYNSTSATNEEEITLHKKIEEVCGKYGQVVICGDFNHNTIDWELLQAGHEGEAFLKLVMDKFLPQHVKQPTRGRNILDLVLSTNPVLVNNMKDQLLWDQVTIMWWVLT</sequence>
<dbReference type="EMBL" id="JAWQEG010000726">
    <property type="protein sequence ID" value="KAK3886113.1"/>
    <property type="molecule type" value="Genomic_DNA"/>
</dbReference>
<dbReference type="InterPro" id="IPR005135">
    <property type="entry name" value="Endo/exonuclease/phosphatase"/>
</dbReference>
<gene>
    <name evidence="2" type="ORF">Pcinc_009690</name>
</gene>
<evidence type="ECO:0000313" key="3">
    <source>
        <dbReference type="Proteomes" id="UP001286313"/>
    </source>
</evidence>
<dbReference type="PANTHER" id="PTHR33395:SF22">
    <property type="entry name" value="REVERSE TRANSCRIPTASE DOMAIN-CONTAINING PROTEIN"/>
    <property type="match status" value="1"/>
</dbReference>
<evidence type="ECO:0000259" key="1">
    <source>
        <dbReference type="Pfam" id="PF14529"/>
    </source>
</evidence>
<evidence type="ECO:0000313" key="2">
    <source>
        <dbReference type="EMBL" id="KAK3886113.1"/>
    </source>
</evidence>
<dbReference type="Gene3D" id="3.60.10.10">
    <property type="entry name" value="Endonuclease/exonuclease/phosphatase"/>
    <property type="match status" value="1"/>
</dbReference>
<dbReference type="Proteomes" id="UP001286313">
    <property type="component" value="Unassembled WGS sequence"/>
</dbReference>
<dbReference type="Pfam" id="PF14529">
    <property type="entry name" value="Exo_endo_phos_2"/>
    <property type="match status" value="1"/>
</dbReference>
<dbReference type="InterPro" id="IPR036691">
    <property type="entry name" value="Endo/exonu/phosph_ase_sf"/>
</dbReference>
<reference evidence="2" key="1">
    <citation type="submission" date="2023-10" db="EMBL/GenBank/DDBJ databases">
        <title>Genome assemblies of two species of porcelain crab, Petrolisthes cinctipes and Petrolisthes manimaculis (Anomura: Porcellanidae).</title>
        <authorList>
            <person name="Angst P."/>
        </authorList>
    </citation>
    <scope>NUCLEOTIDE SEQUENCE</scope>
    <source>
        <strain evidence="2">PB745_01</strain>
        <tissue evidence="2">Gill</tissue>
    </source>
</reference>